<dbReference type="Proteomes" id="UP000663525">
    <property type="component" value="Chromosome"/>
</dbReference>
<proteinExistence type="predicted"/>
<accession>A0A897N3K9</accession>
<evidence type="ECO:0000313" key="3">
    <source>
        <dbReference type="Proteomes" id="UP000663525"/>
    </source>
</evidence>
<dbReference type="SUPFAM" id="SSF57997">
    <property type="entry name" value="Tropomyosin"/>
    <property type="match status" value="1"/>
</dbReference>
<dbReference type="EMBL" id="CP064787">
    <property type="protein sequence ID" value="QSG05355.1"/>
    <property type="molecule type" value="Genomic_DNA"/>
</dbReference>
<sequence length="227" mass="22834">MALVLAVAALFVTPAAALSLSGPSQSAPQTTVSDSTAPGAQLAGVVAVGQTEIDGAIDGRAFSQAIAAAESNESKAAVVAERLPAMTDRLEDLRQQREALRTAHENGTLDRDTYRAKTAALASRIQQLEHRLDQSRSVASGLPERARAAAGLDVGEIDRLREQAGEMRGGDVAEIARVIAGPGVGMGIPDSPGGPPAGVPGNWSGGPGGHGGSGNPGPPGNGSPSNR</sequence>
<name>A0A897N3K9_9EURY</name>
<feature type="region of interest" description="Disordered" evidence="1">
    <location>
        <begin position="183"/>
        <end position="227"/>
    </location>
</feature>
<evidence type="ECO:0000256" key="1">
    <source>
        <dbReference type="SAM" id="MobiDB-lite"/>
    </source>
</evidence>
<dbReference type="AlphaFoldDB" id="A0A897N3K9"/>
<organism evidence="2 3">
    <name type="scientific">Halapricum desulfuricans</name>
    <dbReference type="NCBI Taxonomy" id="2841257"/>
    <lineage>
        <taxon>Archaea</taxon>
        <taxon>Methanobacteriati</taxon>
        <taxon>Methanobacteriota</taxon>
        <taxon>Stenosarchaea group</taxon>
        <taxon>Halobacteria</taxon>
        <taxon>Halobacteriales</taxon>
        <taxon>Haloarculaceae</taxon>
        <taxon>Halapricum</taxon>
    </lineage>
</organism>
<protein>
    <submittedName>
        <fullName evidence="2">Putative component of type IV pili like system</fullName>
    </submittedName>
</protein>
<reference evidence="2" key="1">
    <citation type="submission" date="2020-11" db="EMBL/GenBank/DDBJ databases">
        <title>Carbohydrate-dependent, anaerobic sulfur respiration: A novel catabolism in halophilic archaea.</title>
        <authorList>
            <person name="Sorokin D.Y."/>
            <person name="Messina E."/>
            <person name="Smedile F."/>
            <person name="La Cono V."/>
            <person name="Hallsworth J.E."/>
            <person name="Yakimov M.M."/>
        </authorList>
    </citation>
    <scope>NUCLEOTIDE SEQUENCE</scope>
    <source>
        <strain evidence="2">HSR12-1</strain>
    </source>
</reference>
<feature type="compositionally biased region" description="Gly residues" evidence="1">
    <location>
        <begin position="203"/>
        <end position="215"/>
    </location>
</feature>
<evidence type="ECO:0000313" key="2">
    <source>
        <dbReference type="EMBL" id="QSG05355.1"/>
    </source>
</evidence>
<gene>
    <name evidence="2" type="ORF">HSR121_1008</name>
</gene>